<organism evidence="3 4">
    <name type="scientific">Plantactinospora solaniradicis</name>
    <dbReference type="NCBI Taxonomy" id="1723736"/>
    <lineage>
        <taxon>Bacteria</taxon>
        <taxon>Bacillati</taxon>
        <taxon>Actinomycetota</taxon>
        <taxon>Actinomycetes</taxon>
        <taxon>Micromonosporales</taxon>
        <taxon>Micromonosporaceae</taxon>
        <taxon>Plantactinospora</taxon>
    </lineage>
</organism>
<evidence type="ECO:0000313" key="4">
    <source>
        <dbReference type="Proteomes" id="UP001596203"/>
    </source>
</evidence>
<protein>
    <submittedName>
        <fullName evidence="3">Uncharacterized protein</fullName>
    </submittedName>
</protein>
<dbReference type="Proteomes" id="UP001596203">
    <property type="component" value="Unassembled WGS sequence"/>
</dbReference>
<feature type="signal peptide" evidence="2">
    <location>
        <begin position="1"/>
        <end position="21"/>
    </location>
</feature>
<gene>
    <name evidence="3" type="ORF">ACFP2T_37050</name>
</gene>
<feature type="chain" id="PRO_5046085973" evidence="2">
    <location>
        <begin position="22"/>
        <end position="494"/>
    </location>
</feature>
<accession>A0ABW1KJ27</accession>
<proteinExistence type="predicted"/>
<feature type="region of interest" description="Disordered" evidence="1">
    <location>
        <begin position="20"/>
        <end position="91"/>
    </location>
</feature>
<comment type="caution">
    <text evidence="3">The sequence shown here is derived from an EMBL/GenBank/DDBJ whole genome shotgun (WGS) entry which is preliminary data.</text>
</comment>
<dbReference type="RefSeq" id="WP_377430383.1">
    <property type="nucleotide sequence ID" value="NZ_JBHSPR010000053.1"/>
</dbReference>
<keyword evidence="2" id="KW-0732">Signal</keyword>
<keyword evidence="4" id="KW-1185">Reference proteome</keyword>
<evidence type="ECO:0000256" key="1">
    <source>
        <dbReference type="SAM" id="MobiDB-lite"/>
    </source>
</evidence>
<feature type="compositionally biased region" description="Pro residues" evidence="1">
    <location>
        <begin position="21"/>
        <end position="79"/>
    </location>
</feature>
<evidence type="ECO:0000256" key="2">
    <source>
        <dbReference type="SAM" id="SignalP"/>
    </source>
</evidence>
<feature type="compositionally biased region" description="Low complexity" evidence="1">
    <location>
        <begin position="80"/>
        <end position="91"/>
    </location>
</feature>
<evidence type="ECO:0000313" key="3">
    <source>
        <dbReference type="EMBL" id="MFC6021760.1"/>
    </source>
</evidence>
<name>A0ABW1KJ27_9ACTN</name>
<sequence>MTAITSLLVTSLLAISLPAGPATPVPATPAVPPPTGPVPTSPATPTPSSPAPTSPTTPTPTKPAPTGPATPTPAKPTPTSPATSAPGRPAVPLATGLAAAAVPVTWTTANSVATGDQDVPAIAANRNGRVAVVWEDDRDTTAPEDDTHSEIYLRVFNNGTPVYELKLSAGGTAGTAWRHVTPDVGLDDRGNAVVVWADDPDGNGFYNVPYRVVSPTGTVLASGRANASADGQQLWPKVSVDPDGVPNSATAVGFTVVWEDIQGTLPATIRAAGYTGNTTKAYEVLVSQATGTHHRPDVAVSASGDAVVVWDEDADANASFNIGLARFARSNGAVNLSRRVANSASGGQQRRPAVAANFNGDFGVAWESDHTGTPGVWSRSFSSTGTARHDDVEASSGTGAVAPTVGIDDQANTVVGWTVQTASQDIAARGFNPDGTGTGRLPAGVLGQTTAGRQEQIALTSSPWGEISVCYTDDNDGNLFDQIILGVDGSNSGW</sequence>
<feature type="region of interest" description="Disordered" evidence="1">
    <location>
        <begin position="373"/>
        <end position="401"/>
    </location>
</feature>
<reference evidence="4" key="1">
    <citation type="journal article" date="2019" name="Int. J. Syst. Evol. Microbiol.">
        <title>The Global Catalogue of Microorganisms (GCM) 10K type strain sequencing project: providing services to taxonomists for standard genome sequencing and annotation.</title>
        <authorList>
            <consortium name="The Broad Institute Genomics Platform"/>
            <consortium name="The Broad Institute Genome Sequencing Center for Infectious Disease"/>
            <person name="Wu L."/>
            <person name="Ma J."/>
        </authorList>
    </citation>
    <scope>NUCLEOTIDE SEQUENCE [LARGE SCALE GENOMIC DNA]</scope>
    <source>
        <strain evidence="4">ZS-35-S2</strain>
    </source>
</reference>
<dbReference type="EMBL" id="JBHSPR010000053">
    <property type="protein sequence ID" value="MFC6021760.1"/>
    <property type="molecule type" value="Genomic_DNA"/>
</dbReference>